<accession>A0ABV4TXK0</accession>
<proteinExistence type="inferred from homology"/>
<dbReference type="Pfam" id="PF01135">
    <property type="entry name" value="PCMT"/>
    <property type="match status" value="1"/>
</dbReference>
<dbReference type="CDD" id="cd02440">
    <property type="entry name" value="AdoMet_MTases"/>
    <property type="match status" value="1"/>
</dbReference>
<protein>
    <recommendedName>
        <fullName evidence="2">Protein-L-isoaspartate O-methyltransferase</fullName>
    </recommendedName>
    <alternativeName>
        <fullName evidence="3">Protein L-isoaspartyl methyltransferase</fullName>
    </alternativeName>
</protein>
<sequence>MDFDKARHNMIESQVRTWEVLDDRILTTLDRIPRHEFVPEESREWAYIDYQIPLGIGEYMLSPLVEARLLQELRLNAGDKVLEVGTGSGYVTALLAELAGEVWSVEVTPGFKVEAEQRLASREYDNVHVEVGDGSKGWERQAPYDAVLVTGAMPYLPDDIKEQLNIGGRLVCILDSDPPVQEAYRITRLGADAFREDSLFELEGIPHLRGVEKKKEFVF</sequence>
<organism evidence="4 5">
    <name type="scientific">Thiohalorhabdus methylotrophus</name>
    <dbReference type="NCBI Taxonomy" id="3242694"/>
    <lineage>
        <taxon>Bacteria</taxon>
        <taxon>Pseudomonadati</taxon>
        <taxon>Pseudomonadota</taxon>
        <taxon>Gammaproteobacteria</taxon>
        <taxon>Thiohalorhabdales</taxon>
        <taxon>Thiohalorhabdaceae</taxon>
        <taxon>Thiohalorhabdus</taxon>
    </lineage>
</organism>
<dbReference type="Gene3D" id="3.40.50.150">
    <property type="entry name" value="Vaccinia Virus protein VP39"/>
    <property type="match status" value="1"/>
</dbReference>
<dbReference type="SUPFAM" id="SSF53335">
    <property type="entry name" value="S-adenosyl-L-methionine-dependent methyltransferases"/>
    <property type="match status" value="1"/>
</dbReference>
<comment type="caution">
    <text evidence="4">The sequence shown here is derived from an EMBL/GenBank/DDBJ whole genome shotgun (WGS) entry which is preliminary data.</text>
</comment>
<gene>
    <name evidence="4" type="ORF">ACERLL_13515</name>
</gene>
<dbReference type="RefSeq" id="WP_373656628.1">
    <property type="nucleotide sequence ID" value="NZ_JBGUAW010000009.1"/>
</dbReference>
<evidence type="ECO:0000256" key="3">
    <source>
        <dbReference type="ARBA" id="ARBA00030757"/>
    </source>
</evidence>
<evidence type="ECO:0000256" key="2">
    <source>
        <dbReference type="ARBA" id="ARBA00013346"/>
    </source>
</evidence>
<evidence type="ECO:0000256" key="1">
    <source>
        <dbReference type="ARBA" id="ARBA00005369"/>
    </source>
</evidence>
<evidence type="ECO:0000313" key="4">
    <source>
        <dbReference type="EMBL" id="MFA9461839.1"/>
    </source>
</evidence>
<dbReference type="PANTHER" id="PTHR11579:SF18">
    <property type="entry name" value="PROTEIN-L-ISOASPARTATE O-METHYLTRANSFERASE"/>
    <property type="match status" value="1"/>
</dbReference>
<keyword evidence="5" id="KW-1185">Reference proteome</keyword>
<dbReference type="Proteomes" id="UP001575181">
    <property type="component" value="Unassembled WGS sequence"/>
</dbReference>
<dbReference type="InterPro" id="IPR000682">
    <property type="entry name" value="PCMT"/>
</dbReference>
<dbReference type="InterPro" id="IPR029063">
    <property type="entry name" value="SAM-dependent_MTases_sf"/>
</dbReference>
<dbReference type="PANTHER" id="PTHR11579">
    <property type="entry name" value="PROTEIN-L-ISOASPARTATE O-METHYLTRANSFERASE"/>
    <property type="match status" value="1"/>
</dbReference>
<dbReference type="EMBL" id="JBGUAW010000009">
    <property type="protein sequence ID" value="MFA9461839.1"/>
    <property type="molecule type" value="Genomic_DNA"/>
</dbReference>
<reference evidence="4 5" key="1">
    <citation type="submission" date="2024-08" db="EMBL/GenBank/DDBJ databases">
        <title>Whole-genome sequencing of halo(alkali)philic microorganisms from hypersaline lakes.</title>
        <authorList>
            <person name="Sorokin D.Y."/>
            <person name="Merkel A.Y."/>
            <person name="Messina E."/>
            <person name="Yakimov M."/>
        </authorList>
    </citation>
    <scope>NUCLEOTIDE SEQUENCE [LARGE SCALE GENOMIC DNA]</scope>
    <source>
        <strain evidence="4 5">Cl-TMA</strain>
    </source>
</reference>
<evidence type="ECO:0000313" key="5">
    <source>
        <dbReference type="Proteomes" id="UP001575181"/>
    </source>
</evidence>
<name>A0ABV4TXK0_9GAMM</name>
<comment type="similarity">
    <text evidence="1">Belongs to the methyltransferase superfamily. L-isoaspartyl/D-aspartyl protein methyltransferase family.</text>
</comment>